<dbReference type="InterPro" id="IPR000683">
    <property type="entry name" value="Gfo/Idh/MocA-like_OxRdtase_N"/>
</dbReference>
<dbReference type="Pfam" id="PF22725">
    <property type="entry name" value="GFO_IDH_MocA_C3"/>
    <property type="match status" value="1"/>
</dbReference>
<sequence>MVTHPRRLKIALIGLGRLGAIRARILAFQQPRIELVAACDTKPGSGEWAAANLPPSVKFFADPEDCMNNSGAEAVLISTATATHAPLICRALDLGLHVMSEKPISVDIITTEQVRAKAAANPHLKFLVPFCRRYDDSYRAAKLLVENGALGEIHAVETTCLDQQDPSGFFVTFSAQSGGIFVDMGVHDIDIGRYFLDVKSGFTNPRKQVNRVIAMGQQAVYNDLAKYGDLRQRMGSG</sequence>
<dbReference type="Gene3D" id="3.40.50.720">
    <property type="entry name" value="NAD(P)-binding Rossmann-like Domain"/>
    <property type="match status" value="1"/>
</dbReference>
<keyword evidence="5" id="KW-1185">Reference proteome</keyword>
<dbReference type="EMBL" id="AMGX01000002">
    <property type="protein sequence ID" value="EXJ74881.1"/>
    <property type="molecule type" value="Genomic_DNA"/>
</dbReference>
<proteinExistence type="inferred from homology"/>
<evidence type="ECO:0000313" key="4">
    <source>
        <dbReference type="EMBL" id="EXJ74881.1"/>
    </source>
</evidence>
<reference evidence="4 5" key="1">
    <citation type="submission" date="2013-03" db="EMBL/GenBank/DDBJ databases">
        <title>The Genome Sequence of Cladophialophora psammophila CBS 110553.</title>
        <authorList>
            <consortium name="The Broad Institute Genomics Platform"/>
            <person name="Cuomo C."/>
            <person name="de Hoog S."/>
            <person name="Gorbushina A."/>
            <person name="Walker B."/>
            <person name="Young S.K."/>
            <person name="Zeng Q."/>
            <person name="Gargeya S."/>
            <person name="Fitzgerald M."/>
            <person name="Haas B."/>
            <person name="Abouelleil A."/>
            <person name="Allen A.W."/>
            <person name="Alvarado L."/>
            <person name="Arachchi H.M."/>
            <person name="Berlin A.M."/>
            <person name="Chapman S.B."/>
            <person name="Gainer-Dewar J."/>
            <person name="Goldberg J."/>
            <person name="Griggs A."/>
            <person name="Gujja S."/>
            <person name="Hansen M."/>
            <person name="Howarth C."/>
            <person name="Imamovic A."/>
            <person name="Ireland A."/>
            <person name="Larimer J."/>
            <person name="McCowan C."/>
            <person name="Murphy C."/>
            <person name="Pearson M."/>
            <person name="Poon T.W."/>
            <person name="Priest M."/>
            <person name="Roberts A."/>
            <person name="Saif S."/>
            <person name="Shea T."/>
            <person name="Sisk P."/>
            <person name="Sykes S."/>
            <person name="Wortman J."/>
            <person name="Nusbaum C."/>
            <person name="Birren B."/>
        </authorList>
    </citation>
    <scope>NUCLEOTIDE SEQUENCE [LARGE SCALE GENOMIC DNA]</scope>
    <source>
        <strain evidence="4 5">CBS 110553</strain>
    </source>
</reference>
<dbReference type="Proteomes" id="UP000019471">
    <property type="component" value="Unassembled WGS sequence"/>
</dbReference>
<evidence type="ECO:0000259" key="2">
    <source>
        <dbReference type="Pfam" id="PF01408"/>
    </source>
</evidence>
<dbReference type="GO" id="GO:0000166">
    <property type="term" value="F:nucleotide binding"/>
    <property type="evidence" value="ECO:0007669"/>
    <property type="project" value="InterPro"/>
</dbReference>
<evidence type="ECO:0000259" key="3">
    <source>
        <dbReference type="Pfam" id="PF22725"/>
    </source>
</evidence>
<dbReference type="eggNOG" id="KOG2741">
    <property type="taxonomic scope" value="Eukaryota"/>
</dbReference>
<name>W9XD58_9EURO</name>
<comment type="caution">
    <text evidence="4">The sequence shown here is derived from an EMBL/GenBank/DDBJ whole genome shotgun (WGS) entry which is preliminary data.</text>
</comment>
<dbReference type="SUPFAM" id="SSF55347">
    <property type="entry name" value="Glyceraldehyde-3-phosphate dehydrogenase-like, C-terminal domain"/>
    <property type="match status" value="1"/>
</dbReference>
<organism evidence="4 5">
    <name type="scientific">Cladophialophora psammophila CBS 110553</name>
    <dbReference type="NCBI Taxonomy" id="1182543"/>
    <lineage>
        <taxon>Eukaryota</taxon>
        <taxon>Fungi</taxon>
        <taxon>Dikarya</taxon>
        <taxon>Ascomycota</taxon>
        <taxon>Pezizomycotina</taxon>
        <taxon>Eurotiomycetes</taxon>
        <taxon>Chaetothyriomycetidae</taxon>
        <taxon>Chaetothyriales</taxon>
        <taxon>Herpotrichiellaceae</taxon>
        <taxon>Cladophialophora</taxon>
    </lineage>
</organism>
<accession>W9XD58</accession>
<dbReference type="InterPro" id="IPR055170">
    <property type="entry name" value="GFO_IDH_MocA-like_dom"/>
</dbReference>
<evidence type="ECO:0000313" key="5">
    <source>
        <dbReference type="Proteomes" id="UP000019471"/>
    </source>
</evidence>
<dbReference type="HOGENOM" id="CLU_1240080_0_0_1"/>
<dbReference type="SUPFAM" id="SSF51735">
    <property type="entry name" value="NAD(P)-binding Rossmann-fold domains"/>
    <property type="match status" value="1"/>
</dbReference>
<feature type="domain" description="Gfo/Idh/MocA-like oxidoreductase N-terminal" evidence="2">
    <location>
        <begin position="8"/>
        <end position="119"/>
    </location>
</feature>
<dbReference type="InterPro" id="IPR036291">
    <property type="entry name" value="NAD(P)-bd_dom_sf"/>
</dbReference>
<feature type="domain" description="GFO/IDH/MocA-like oxidoreductase" evidence="3">
    <location>
        <begin position="138"/>
        <end position="197"/>
    </location>
</feature>
<dbReference type="Gene3D" id="3.30.360.10">
    <property type="entry name" value="Dihydrodipicolinate Reductase, domain 2"/>
    <property type="match status" value="1"/>
</dbReference>
<dbReference type="STRING" id="1182543.W9XD58"/>
<dbReference type="Pfam" id="PF01408">
    <property type="entry name" value="GFO_IDH_MocA"/>
    <property type="match status" value="1"/>
</dbReference>
<gene>
    <name evidence="4" type="ORF">A1O5_01577</name>
</gene>
<dbReference type="GO" id="GO:0016491">
    <property type="term" value="F:oxidoreductase activity"/>
    <property type="evidence" value="ECO:0007669"/>
    <property type="project" value="TreeGrafter"/>
</dbReference>
<comment type="similarity">
    <text evidence="1">Belongs to the Gfo/Idh/MocA family.</text>
</comment>
<dbReference type="GO" id="GO:0006740">
    <property type="term" value="P:NADPH regeneration"/>
    <property type="evidence" value="ECO:0007669"/>
    <property type="project" value="TreeGrafter"/>
</dbReference>
<dbReference type="RefSeq" id="XP_007740383.1">
    <property type="nucleotide sequence ID" value="XM_007742193.1"/>
</dbReference>
<dbReference type="PANTHER" id="PTHR42840">
    <property type="entry name" value="NAD(P)-BINDING ROSSMANN-FOLD SUPERFAMILY PROTEIN-RELATED"/>
    <property type="match status" value="1"/>
</dbReference>
<evidence type="ECO:0000256" key="1">
    <source>
        <dbReference type="ARBA" id="ARBA00010928"/>
    </source>
</evidence>
<dbReference type="AlphaFoldDB" id="W9XD58"/>
<dbReference type="PANTHER" id="PTHR42840:SF10">
    <property type="entry name" value="BINDING ROSSMANN FOLD OXIDOREDUCTASE, PUTATIVE-RELATED"/>
    <property type="match status" value="1"/>
</dbReference>
<dbReference type="GeneID" id="19186310"/>
<dbReference type="OrthoDB" id="446809at2759"/>
<dbReference type="GO" id="GO:0005737">
    <property type="term" value="C:cytoplasm"/>
    <property type="evidence" value="ECO:0007669"/>
    <property type="project" value="TreeGrafter"/>
</dbReference>
<protein>
    <submittedName>
        <fullName evidence="4">Oxidoreductase</fullName>
    </submittedName>
</protein>